<evidence type="ECO:0000259" key="2">
    <source>
        <dbReference type="SMART" id="SM00899"/>
    </source>
</evidence>
<dbReference type="InterPro" id="IPR038157">
    <property type="entry name" value="FeoA_core_dom"/>
</dbReference>
<accession>A0A7C3ZYC8</accession>
<dbReference type="Gene3D" id="2.30.30.90">
    <property type="match status" value="1"/>
</dbReference>
<keyword evidence="1" id="KW-0408">Iron</keyword>
<dbReference type="EMBL" id="DSPX01000144">
    <property type="protein sequence ID" value="HGG01787.1"/>
    <property type="molecule type" value="Genomic_DNA"/>
</dbReference>
<dbReference type="InterPro" id="IPR008988">
    <property type="entry name" value="Transcriptional_repressor_C"/>
</dbReference>
<dbReference type="AlphaFoldDB" id="A0A7C3ZYC8"/>
<dbReference type="InterPro" id="IPR007167">
    <property type="entry name" value="Fe-transptr_FeoA-like"/>
</dbReference>
<gene>
    <name evidence="3" type="ORF">ENR15_14340</name>
</gene>
<dbReference type="SMART" id="SM00899">
    <property type="entry name" value="FeoA"/>
    <property type="match status" value="1"/>
</dbReference>
<feature type="domain" description="Ferrous iron transporter FeoA-like" evidence="2">
    <location>
        <begin position="2"/>
        <end position="72"/>
    </location>
</feature>
<dbReference type="GO" id="GO:0046914">
    <property type="term" value="F:transition metal ion binding"/>
    <property type="evidence" value="ECO:0007669"/>
    <property type="project" value="InterPro"/>
</dbReference>
<protein>
    <submittedName>
        <fullName evidence="3">Ferrous iron transport protein A</fullName>
    </submittedName>
</protein>
<comment type="caution">
    <text evidence="3">The sequence shown here is derived from an EMBL/GenBank/DDBJ whole genome shotgun (WGS) entry which is preliminary data.</text>
</comment>
<evidence type="ECO:0000256" key="1">
    <source>
        <dbReference type="ARBA" id="ARBA00023004"/>
    </source>
</evidence>
<evidence type="ECO:0000313" key="3">
    <source>
        <dbReference type="EMBL" id="HGG01787.1"/>
    </source>
</evidence>
<name>A0A7C3ZYC8_9CYAN</name>
<organism evidence="3">
    <name type="scientific">Planktothricoides sp. SpSt-374</name>
    <dbReference type="NCBI Taxonomy" id="2282167"/>
    <lineage>
        <taxon>Bacteria</taxon>
        <taxon>Bacillati</taxon>
        <taxon>Cyanobacteriota</taxon>
        <taxon>Cyanophyceae</taxon>
        <taxon>Oscillatoriophycideae</taxon>
        <taxon>Oscillatoriales</taxon>
        <taxon>Oscillatoriaceae</taxon>
        <taxon>Planktothricoides</taxon>
    </lineage>
</organism>
<proteinExistence type="predicted"/>
<sequence>MIALATMKTGQIGTVASLETKDDAILRKLMAMGVMPGVSITLEQRFPAYIITAGRTRAALDKETAQIIYVQNRAGH</sequence>
<reference evidence="3" key="1">
    <citation type="journal article" date="2020" name="mSystems">
        <title>Genome- and Community-Level Interaction Insights into Carbon Utilization and Element Cycling Functions of Hydrothermarchaeota in Hydrothermal Sediment.</title>
        <authorList>
            <person name="Zhou Z."/>
            <person name="Liu Y."/>
            <person name="Xu W."/>
            <person name="Pan J."/>
            <person name="Luo Z.H."/>
            <person name="Li M."/>
        </authorList>
    </citation>
    <scope>NUCLEOTIDE SEQUENCE [LARGE SCALE GENOMIC DNA]</scope>
    <source>
        <strain evidence="3">SpSt-374</strain>
    </source>
</reference>
<dbReference type="SUPFAM" id="SSF50037">
    <property type="entry name" value="C-terminal domain of transcriptional repressors"/>
    <property type="match status" value="1"/>
</dbReference>
<dbReference type="Pfam" id="PF04023">
    <property type="entry name" value="FeoA"/>
    <property type="match status" value="1"/>
</dbReference>